<gene>
    <name evidence="1" type="ORF">QNJ86_08280</name>
</gene>
<dbReference type="Proteomes" id="UP001232750">
    <property type="component" value="Unassembled WGS sequence"/>
</dbReference>
<protein>
    <submittedName>
        <fullName evidence="1">Uncharacterized protein</fullName>
    </submittedName>
</protein>
<accession>A0ABT7DN22</accession>
<evidence type="ECO:0000313" key="1">
    <source>
        <dbReference type="EMBL" id="MDJ1650797.1"/>
    </source>
</evidence>
<dbReference type="RefSeq" id="WP_283832138.1">
    <property type="nucleotide sequence ID" value="NZ_JASJEU010000014.1"/>
</dbReference>
<dbReference type="EMBL" id="JASJEU010000014">
    <property type="protein sequence ID" value="MDJ1650797.1"/>
    <property type="molecule type" value="Genomic_DNA"/>
</dbReference>
<sequence length="112" mass="12375">MEANGWISFLLLLIFGLLLLTNGKVKRLARTVEAAFTGQANASSHRDPESMRRLIGQCVELEFSTHSRDTVRILDVDDYCILAECVYTSLGAPAGTRWVLPLKDIVAVKILA</sequence>
<evidence type="ECO:0000313" key="2">
    <source>
        <dbReference type="Proteomes" id="UP001232750"/>
    </source>
</evidence>
<name>A0ABT7DN22_9ACTN</name>
<comment type="caution">
    <text evidence="1">The sequence shown here is derived from an EMBL/GenBank/DDBJ whole genome shotgun (WGS) entry which is preliminary data.</text>
</comment>
<keyword evidence="2" id="KW-1185">Reference proteome</keyword>
<organism evidence="1 2">
    <name type="scientific">Gordonibacter faecis</name>
    <dbReference type="NCBI Taxonomy" id="3047475"/>
    <lineage>
        <taxon>Bacteria</taxon>
        <taxon>Bacillati</taxon>
        <taxon>Actinomycetota</taxon>
        <taxon>Coriobacteriia</taxon>
        <taxon>Eggerthellales</taxon>
        <taxon>Eggerthellaceae</taxon>
        <taxon>Gordonibacter</taxon>
    </lineage>
</organism>
<reference evidence="1 2" key="1">
    <citation type="submission" date="2023-05" db="EMBL/GenBank/DDBJ databases">
        <title>Gordonibacter KGMB12511T sp. nov., isolated from faeces of healthy Korean.</title>
        <authorList>
            <person name="Kim H.S."/>
            <person name="Kim J.-S."/>
            <person name="Suh M.K."/>
            <person name="Eom M.K."/>
            <person name="Do H.E."/>
            <person name="Lee J.-S."/>
        </authorList>
    </citation>
    <scope>NUCLEOTIDE SEQUENCE [LARGE SCALE GENOMIC DNA]</scope>
    <source>
        <strain evidence="1 2">KGMB12511</strain>
    </source>
</reference>
<proteinExistence type="predicted"/>